<dbReference type="Proteomes" id="UP000245523">
    <property type="component" value="Unassembled WGS sequence"/>
</dbReference>
<evidence type="ECO:0000313" key="1">
    <source>
        <dbReference type="EMBL" id="PWK93842.1"/>
    </source>
</evidence>
<reference evidence="1 2" key="1">
    <citation type="submission" date="2018-05" db="EMBL/GenBank/DDBJ databases">
        <title>Animal gut microbial communities from fecal samples from Wisconsin, USA.</title>
        <authorList>
            <person name="Neumann A."/>
        </authorList>
    </citation>
    <scope>NUCLEOTIDE SEQUENCE [LARGE SCALE GENOMIC DNA]</scope>
    <source>
        <strain evidence="1 2">UWS4</strain>
    </source>
</reference>
<keyword evidence="2" id="KW-1185">Reference proteome</keyword>
<dbReference type="EMBL" id="QGHD01000025">
    <property type="protein sequence ID" value="PWK93842.1"/>
    <property type="molecule type" value="Genomic_DNA"/>
</dbReference>
<gene>
    <name evidence="1" type="ORF">B0H50_12535</name>
</gene>
<name>A0ABX5LIR9_9BACT</name>
<evidence type="ECO:0000313" key="2">
    <source>
        <dbReference type="Proteomes" id="UP000245523"/>
    </source>
</evidence>
<protein>
    <submittedName>
        <fullName evidence="1">Uncharacterized protein</fullName>
    </submittedName>
</protein>
<dbReference type="RefSeq" id="WP_109587680.1">
    <property type="nucleotide sequence ID" value="NZ_QGHD01000025.1"/>
</dbReference>
<organism evidence="1 2">
    <name type="scientific">Hallerella porci</name>
    <dbReference type="NCBI Taxonomy" id="1945871"/>
    <lineage>
        <taxon>Bacteria</taxon>
        <taxon>Pseudomonadati</taxon>
        <taxon>Fibrobacterota</taxon>
        <taxon>Fibrobacteria</taxon>
        <taxon>Fibrobacterales</taxon>
        <taxon>Fibrobacteraceae</taxon>
        <taxon>Hallerella</taxon>
    </lineage>
</organism>
<comment type="caution">
    <text evidence="1">The sequence shown here is derived from an EMBL/GenBank/DDBJ whole genome shotgun (WGS) entry which is preliminary data.</text>
</comment>
<proteinExistence type="predicted"/>
<sequence>MKLQQAYISEAVAVGNWVIIGYSGPGTANANKLGSSATNFTYSDDGSYNGTTNTAALGATAINGWSATNKANLNDCPAGKNWTVSVKASESGTAGEAAFTAAIASANTAGCTPLTPNFDKVGK</sequence>
<accession>A0ABX5LIR9</accession>